<proteinExistence type="predicted"/>
<evidence type="ECO:0000313" key="1">
    <source>
        <dbReference type="EMBL" id="MBK4723181.1"/>
    </source>
</evidence>
<comment type="caution">
    <text evidence="1">The sequence shown here is derived from an EMBL/GenBank/DDBJ whole genome shotgun (WGS) entry which is preliminary data.</text>
</comment>
<dbReference type="Proteomes" id="UP000654452">
    <property type="component" value="Unassembled WGS sequence"/>
</dbReference>
<dbReference type="InterPro" id="IPR029063">
    <property type="entry name" value="SAM-dependent_MTases_sf"/>
</dbReference>
<accession>A0ABS1I7Z0</accession>
<evidence type="ECO:0000313" key="2">
    <source>
        <dbReference type="Proteomes" id="UP000654452"/>
    </source>
</evidence>
<dbReference type="Gene3D" id="3.40.50.150">
    <property type="entry name" value="Vaccinia Virus protein VP39"/>
    <property type="match status" value="1"/>
</dbReference>
<keyword evidence="2" id="KW-1185">Reference proteome</keyword>
<reference evidence="1 2" key="1">
    <citation type="submission" date="2021-01" db="EMBL/GenBank/DDBJ databases">
        <title>Azospirillum sp. YIM DDC1 draft genome.</title>
        <authorList>
            <person name="Wang Y.-X."/>
        </authorList>
    </citation>
    <scope>NUCLEOTIDE SEQUENCE [LARGE SCALE GENOMIC DNA]</scope>
    <source>
        <strain evidence="1 2">YIM DDC1</strain>
    </source>
</reference>
<evidence type="ECO:0008006" key="3">
    <source>
        <dbReference type="Google" id="ProtNLM"/>
    </source>
</evidence>
<dbReference type="EMBL" id="JAEPIV010000043">
    <property type="protein sequence ID" value="MBK4723181.1"/>
    <property type="molecule type" value="Genomic_DNA"/>
</dbReference>
<protein>
    <recommendedName>
        <fullName evidence="3">Class I SAM-dependent methyltransferase</fullName>
    </recommendedName>
</protein>
<name>A0ABS1I7Z0_9PROT</name>
<organism evidence="1 2">
    <name type="scientific">Azospirillum aestuarii</name>
    <dbReference type="NCBI Taxonomy" id="2802052"/>
    <lineage>
        <taxon>Bacteria</taxon>
        <taxon>Pseudomonadati</taxon>
        <taxon>Pseudomonadota</taxon>
        <taxon>Alphaproteobacteria</taxon>
        <taxon>Rhodospirillales</taxon>
        <taxon>Azospirillaceae</taxon>
        <taxon>Azospirillum</taxon>
    </lineage>
</organism>
<dbReference type="RefSeq" id="WP_200487587.1">
    <property type="nucleotide sequence ID" value="NZ_JAEPIV010000043.1"/>
</dbReference>
<sequence>MTAQGGLMSRTALLRELGIEPAALAGRRVLDVTGHADIPATRPEEPFGVVLCDRLAAEAPNPEDVLARLSGALAPGGLLVVGCGDHLLQLPGTVRRLMARLAGPDAGSAVTPPADPRGSATVAPVINFPETVAVLAPQFLFHAAAPSLTDDSAASGGDWGVNATANDRYWRRIHALLDPRHPAAPRPTETNQRLYGLCTRLRAQVAAFERTGRPVFVERAAGLLADIVEDARGFAPVAAAAFGEALAILNAASASGAADPRAIAAATSFAALRDQGRERIHLSFTKNAPAA</sequence>
<dbReference type="SUPFAM" id="SSF53335">
    <property type="entry name" value="S-adenosyl-L-methionine-dependent methyltransferases"/>
    <property type="match status" value="1"/>
</dbReference>
<gene>
    <name evidence="1" type="ORF">JJL56_30465</name>
</gene>